<dbReference type="SMART" id="SM00034">
    <property type="entry name" value="CLECT"/>
    <property type="match status" value="3"/>
</dbReference>
<dbReference type="Gene3D" id="1.10.510.10">
    <property type="entry name" value="Transferase(Phosphotransferase) domain 1"/>
    <property type="match status" value="1"/>
</dbReference>
<dbReference type="Pfam" id="PF00059">
    <property type="entry name" value="Lectin_C"/>
    <property type="match status" value="2"/>
</dbReference>
<dbReference type="PRINTS" id="PR00109">
    <property type="entry name" value="TYRKINASE"/>
</dbReference>
<dbReference type="SUPFAM" id="SSF56112">
    <property type="entry name" value="Protein kinase-like (PK-like)"/>
    <property type="match status" value="1"/>
</dbReference>
<dbReference type="EnsemblMetazoa" id="PPA37365.1">
    <property type="protein sequence ID" value="PPA37365.1"/>
    <property type="gene ID" value="WBGene00275734"/>
</dbReference>
<keyword evidence="4" id="KW-1185">Reference proteome</keyword>
<dbReference type="InterPro" id="IPR001245">
    <property type="entry name" value="Ser-Thr/Tyr_kinase_cat_dom"/>
</dbReference>
<dbReference type="SUPFAM" id="SSF56436">
    <property type="entry name" value="C-type lectin-like"/>
    <property type="match status" value="3"/>
</dbReference>
<dbReference type="InterPro" id="IPR016186">
    <property type="entry name" value="C-type_lectin-like/link_sf"/>
</dbReference>
<name>A0A2A6BSM9_PRIPA</name>
<dbReference type="FunFam" id="1.10.510.10:FF:001384">
    <property type="entry name" value="C-type lectin"/>
    <property type="match status" value="1"/>
</dbReference>
<organism evidence="3 4">
    <name type="scientific">Pristionchus pacificus</name>
    <name type="common">Parasitic nematode worm</name>
    <dbReference type="NCBI Taxonomy" id="54126"/>
    <lineage>
        <taxon>Eukaryota</taxon>
        <taxon>Metazoa</taxon>
        <taxon>Ecdysozoa</taxon>
        <taxon>Nematoda</taxon>
        <taxon>Chromadorea</taxon>
        <taxon>Rhabditida</taxon>
        <taxon>Rhabditina</taxon>
        <taxon>Diplogasteromorpha</taxon>
        <taxon>Diplogasteroidea</taxon>
        <taxon>Neodiplogasteridae</taxon>
        <taxon>Pristionchus</taxon>
    </lineage>
</organism>
<proteinExistence type="predicted"/>
<dbReference type="InterPro" id="IPR011009">
    <property type="entry name" value="Kinase-like_dom_sf"/>
</dbReference>
<dbReference type="Pfam" id="PF07714">
    <property type="entry name" value="PK_Tyr_Ser-Thr"/>
    <property type="match status" value="1"/>
</dbReference>
<reference evidence="3" key="2">
    <citation type="submission" date="2022-06" db="UniProtKB">
        <authorList>
            <consortium name="EnsemblMetazoa"/>
        </authorList>
    </citation>
    <scope>IDENTIFICATION</scope>
    <source>
        <strain evidence="3">PS312</strain>
    </source>
</reference>
<accession>A0A2A6BSM9</accession>
<dbReference type="SMART" id="SM00219">
    <property type="entry name" value="TyrKc"/>
    <property type="match status" value="1"/>
</dbReference>
<dbReference type="Gene3D" id="3.30.200.20">
    <property type="entry name" value="Phosphorylase Kinase, domain 1"/>
    <property type="match status" value="1"/>
</dbReference>
<protein>
    <submittedName>
        <fullName evidence="3">C-type lectin</fullName>
    </submittedName>
</protein>
<dbReference type="InterPro" id="IPR016187">
    <property type="entry name" value="CTDL_fold"/>
</dbReference>
<dbReference type="CDD" id="cd00037">
    <property type="entry name" value="CLECT"/>
    <property type="match status" value="3"/>
</dbReference>
<dbReference type="Gene3D" id="3.10.100.10">
    <property type="entry name" value="Mannose-Binding Protein A, subunit A"/>
    <property type="match status" value="3"/>
</dbReference>
<evidence type="ECO:0000256" key="2">
    <source>
        <dbReference type="SAM" id="SignalP"/>
    </source>
</evidence>
<evidence type="ECO:0000256" key="1">
    <source>
        <dbReference type="SAM" id="MobiDB-lite"/>
    </source>
</evidence>
<keyword evidence="2" id="KW-0732">Signal</keyword>
<feature type="chain" id="PRO_5043321500" evidence="2">
    <location>
        <begin position="41"/>
        <end position="1079"/>
    </location>
</feature>
<dbReference type="CDD" id="cd00192">
    <property type="entry name" value="PTKc"/>
    <property type="match status" value="1"/>
</dbReference>
<dbReference type="PROSITE" id="PS50011">
    <property type="entry name" value="PROTEIN_KINASE_DOM"/>
    <property type="match status" value="1"/>
</dbReference>
<reference evidence="4" key="1">
    <citation type="journal article" date="2008" name="Nat. Genet.">
        <title>The Pristionchus pacificus genome provides a unique perspective on nematode lifestyle and parasitism.</title>
        <authorList>
            <person name="Dieterich C."/>
            <person name="Clifton S.W."/>
            <person name="Schuster L.N."/>
            <person name="Chinwalla A."/>
            <person name="Delehaunty K."/>
            <person name="Dinkelacker I."/>
            <person name="Fulton L."/>
            <person name="Fulton R."/>
            <person name="Godfrey J."/>
            <person name="Minx P."/>
            <person name="Mitreva M."/>
            <person name="Roeseler W."/>
            <person name="Tian H."/>
            <person name="Witte H."/>
            <person name="Yang S.P."/>
            <person name="Wilson R.K."/>
            <person name="Sommer R.J."/>
        </authorList>
    </citation>
    <scope>NUCLEOTIDE SEQUENCE [LARGE SCALE GENOMIC DNA]</scope>
    <source>
        <strain evidence="4">PS312</strain>
    </source>
</reference>
<dbReference type="InterPro" id="IPR050122">
    <property type="entry name" value="RTK"/>
</dbReference>
<dbReference type="PANTHER" id="PTHR24416:SF583">
    <property type="entry name" value="RECEPTOR PROTEIN-TYROSINE KINASE"/>
    <property type="match status" value="1"/>
</dbReference>
<dbReference type="Proteomes" id="UP000005239">
    <property type="component" value="Unassembled WGS sequence"/>
</dbReference>
<feature type="compositionally biased region" description="Polar residues" evidence="1">
    <location>
        <begin position="1009"/>
        <end position="1022"/>
    </location>
</feature>
<dbReference type="PROSITE" id="PS00109">
    <property type="entry name" value="PROTEIN_KINASE_TYR"/>
    <property type="match status" value="1"/>
</dbReference>
<dbReference type="GO" id="GO:0005886">
    <property type="term" value="C:plasma membrane"/>
    <property type="evidence" value="ECO:0000318"/>
    <property type="project" value="GO_Central"/>
</dbReference>
<dbReference type="PANTHER" id="PTHR24416">
    <property type="entry name" value="TYROSINE-PROTEIN KINASE RECEPTOR"/>
    <property type="match status" value="1"/>
</dbReference>
<accession>A0A8R1YT93</accession>
<dbReference type="GO" id="GO:0005524">
    <property type="term" value="F:ATP binding"/>
    <property type="evidence" value="ECO:0007669"/>
    <property type="project" value="InterPro"/>
</dbReference>
<dbReference type="AlphaFoldDB" id="A0A2A6BSM9"/>
<dbReference type="InterPro" id="IPR001304">
    <property type="entry name" value="C-type_lectin-like"/>
</dbReference>
<dbReference type="InterPro" id="IPR008266">
    <property type="entry name" value="Tyr_kinase_AS"/>
</dbReference>
<evidence type="ECO:0000313" key="3">
    <source>
        <dbReference type="EnsemblMetazoa" id="PPA37365.1"/>
    </source>
</evidence>
<feature type="region of interest" description="Disordered" evidence="1">
    <location>
        <begin position="1001"/>
        <end position="1022"/>
    </location>
</feature>
<dbReference type="PROSITE" id="PS50041">
    <property type="entry name" value="C_TYPE_LECTIN_2"/>
    <property type="match status" value="3"/>
</dbReference>
<sequence>MAVFLLPSQSFQCRRHSHQSTMSTNTIFLLVFTAIYPLSAQSVGTTQSSGTTQCPDQFTSYWDGACLAFKKPDTAKDFIGAQAVCQNIKGNLVTILTKPENDFIKDKVNKTFGASAVFWLGLQCSKGELEWTEDCPMNGYANFAEPDKTICNNNDAHFFVSNALDVIWRTAEDGFVTDAIVCSYRTDQGCKQPDPHTPSADDLTTLHVNELIIISTSLVVVIVLLGAVCACFWQIGRRHRLEKRKAEDDRLKKECVEYLREANIDLNIEAGKFKFQVGKAAAAAGAADKAIERTASMRYTPFPRAEGAGKDFDEWEIDRRHVSIDYTTKLGQGAFGNVYLGIVDSSNIPTTSEKSIIEQSALRKDNNAQMQFFEEIDLMKRLGYHERLVNMIACATQSEPALLIIEYCVHGDLLNYMRERRQFMLGSPEGISSIDRSKIITQKQQLMFCVQIAYGMEYLSQRGFVHRDIAARNILVDQHSSCKIGDFGLCREVERQDEHYHSRGGRLPLKWMSPEAIERYDFSIASDVWAFGVLLFEIITLGGNPYPDWPAAEILTRLKRGRRMDRPDNCTDHMFTVMNTCWQYKPENRPNFSDLRQKMGVALEEVSEDDYYLKLNARALYYCTQKTSPSDSECPDAFMQLTPDWCFHSHFDPDQIMGFKEAQNYCSQKNAALPAITSAEVTLALIRERSPAMGLSPFDVFFIDLGCDLMNHRWTWIDGPVFNSSYTHFQETLTNPQMCSLDRPFFFDHDGKWVSTSRYAGDFPTLLVVCVVRPASYMEPAFTDAPTTDAIQSTVDTDISVTSNTFSSTADGTISKHMPNTSTASISTTCTGLWTELPGGLCYRLVTLAAPVNIHDAELSCRSFGGHLPSITSNEQSNLIEAYLAGKGKQHSRIWIGLYCQVSVDLPSETDGYRAWIDNTPYSDEYTNFIDEDDDSKFCNISQTTTFIYNGVLQGKWQKAHADTELHVLMCTREYAFFSIPPSPFRILTFDYRSMCGVRKRPGGGKNPQHVSTSSTPWATNSQTTDDNDILYFTVAPQSTTNPTTTAVELSTTSASQRGAYSLHLLIAMASVSKLNSLI</sequence>
<dbReference type="GO" id="GO:0043235">
    <property type="term" value="C:receptor complex"/>
    <property type="evidence" value="ECO:0000318"/>
    <property type="project" value="GO_Central"/>
</dbReference>
<feature type="signal peptide" evidence="2">
    <location>
        <begin position="1"/>
        <end position="40"/>
    </location>
</feature>
<dbReference type="InterPro" id="IPR000719">
    <property type="entry name" value="Prot_kinase_dom"/>
</dbReference>
<gene>
    <name evidence="3" type="primary">WBGene00275734</name>
</gene>
<dbReference type="GO" id="GO:0007169">
    <property type="term" value="P:cell surface receptor protein tyrosine kinase signaling pathway"/>
    <property type="evidence" value="ECO:0000318"/>
    <property type="project" value="GO_Central"/>
</dbReference>
<evidence type="ECO:0000313" key="4">
    <source>
        <dbReference type="Proteomes" id="UP000005239"/>
    </source>
</evidence>
<dbReference type="InterPro" id="IPR020635">
    <property type="entry name" value="Tyr_kinase_cat_dom"/>
</dbReference>
<dbReference type="GO" id="GO:0004714">
    <property type="term" value="F:transmembrane receptor protein tyrosine kinase activity"/>
    <property type="evidence" value="ECO:0000318"/>
    <property type="project" value="GO_Central"/>
</dbReference>